<keyword evidence="3 5" id="KW-0418">Kinase</keyword>
<dbReference type="PIRSF" id="PIRSF028756">
    <property type="entry name" value="PPK2_prd"/>
    <property type="match status" value="1"/>
</dbReference>
<gene>
    <name evidence="5" type="ORF">FHP88_07675</name>
</gene>
<reference evidence="5 6" key="1">
    <citation type="submission" date="2019-07" db="EMBL/GenBank/DDBJ databases">
        <title>The pathways for chlorine oxyanion respiration interact through the shared metabolite chlorate.</title>
        <authorList>
            <person name="Barnum T.P."/>
            <person name="Cheng Y."/>
            <person name="Hill K.A."/>
            <person name="Lucas L.N."/>
            <person name="Carlson H.K."/>
            <person name="Coates J.D."/>
        </authorList>
    </citation>
    <scope>NUCLEOTIDE SEQUENCE [LARGE SCALE GENOMIC DNA]</scope>
    <source>
        <strain evidence="5 6">BK-1</strain>
    </source>
</reference>
<proteinExistence type="inferred from homology"/>
<dbReference type="Proteomes" id="UP000316649">
    <property type="component" value="Unassembled WGS sequence"/>
</dbReference>
<dbReference type="Pfam" id="PF03976">
    <property type="entry name" value="PPK2"/>
    <property type="match status" value="1"/>
</dbReference>
<dbReference type="InterPro" id="IPR022488">
    <property type="entry name" value="PPK2-related"/>
</dbReference>
<dbReference type="EMBL" id="VMNH01000007">
    <property type="protein sequence ID" value="TVO75869.1"/>
    <property type="molecule type" value="Genomic_DNA"/>
</dbReference>
<keyword evidence="2" id="KW-0808">Transferase</keyword>
<organism evidence="5 6">
    <name type="scientific">Sedimenticola selenatireducens</name>
    <dbReference type="NCBI Taxonomy" id="191960"/>
    <lineage>
        <taxon>Bacteria</taxon>
        <taxon>Pseudomonadati</taxon>
        <taxon>Pseudomonadota</taxon>
        <taxon>Gammaproteobacteria</taxon>
        <taxon>Chromatiales</taxon>
        <taxon>Sedimenticolaceae</taxon>
        <taxon>Sedimenticola</taxon>
    </lineage>
</organism>
<name>A0A557SEL9_9GAMM</name>
<dbReference type="PANTHER" id="PTHR34383">
    <property type="entry name" value="POLYPHOSPHATE:AMP PHOSPHOTRANSFERASE-RELATED"/>
    <property type="match status" value="1"/>
</dbReference>
<dbReference type="InterPro" id="IPR027417">
    <property type="entry name" value="P-loop_NTPase"/>
</dbReference>
<dbReference type="PANTHER" id="PTHR34383:SF3">
    <property type="entry name" value="POLYPHOSPHATE:AMP PHOSPHOTRANSFERASE"/>
    <property type="match status" value="1"/>
</dbReference>
<keyword evidence="6" id="KW-1185">Reference proteome</keyword>
<dbReference type="GO" id="GO:0006797">
    <property type="term" value="P:polyphosphate metabolic process"/>
    <property type="evidence" value="ECO:0007669"/>
    <property type="project" value="InterPro"/>
</dbReference>
<evidence type="ECO:0000313" key="5">
    <source>
        <dbReference type="EMBL" id="TVO75869.1"/>
    </source>
</evidence>
<dbReference type="RefSeq" id="WP_144358449.1">
    <property type="nucleotide sequence ID" value="NZ_VMNH01000007.1"/>
</dbReference>
<dbReference type="OrthoDB" id="9775224at2"/>
<feature type="domain" description="Polyphosphate kinase-2-related" evidence="4">
    <location>
        <begin position="33"/>
        <end position="270"/>
    </location>
</feature>
<dbReference type="NCBIfam" id="TIGR03709">
    <property type="entry name" value="PPK2_rel_1"/>
    <property type="match status" value="1"/>
</dbReference>
<dbReference type="InterPro" id="IPR022300">
    <property type="entry name" value="PPK2-rel_1"/>
</dbReference>
<dbReference type="Gene3D" id="3.40.50.300">
    <property type="entry name" value="P-loop containing nucleotide triphosphate hydrolases"/>
    <property type="match status" value="1"/>
</dbReference>
<evidence type="ECO:0000259" key="4">
    <source>
        <dbReference type="Pfam" id="PF03976"/>
    </source>
</evidence>
<evidence type="ECO:0000256" key="1">
    <source>
        <dbReference type="ARBA" id="ARBA00009924"/>
    </source>
</evidence>
<evidence type="ECO:0000313" key="6">
    <source>
        <dbReference type="Proteomes" id="UP000316649"/>
    </source>
</evidence>
<dbReference type="AlphaFoldDB" id="A0A557SEL9"/>
<dbReference type="SUPFAM" id="SSF52540">
    <property type="entry name" value="P-loop containing nucleoside triphosphate hydrolases"/>
    <property type="match status" value="1"/>
</dbReference>
<dbReference type="InterPro" id="IPR016898">
    <property type="entry name" value="Polyphosphate_phosphotransfera"/>
</dbReference>
<evidence type="ECO:0000256" key="2">
    <source>
        <dbReference type="ARBA" id="ARBA00022679"/>
    </source>
</evidence>
<dbReference type="GO" id="GO:0008976">
    <property type="term" value="F:polyphosphate kinase activity"/>
    <property type="evidence" value="ECO:0007669"/>
    <property type="project" value="InterPro"/>
</dbReference>
<comment type="similarity">
    <text evidence="1">Belongs to the polyphosphate kinase 2 (PPK2) family. Class I subfamily.</text>
</comment>
<comment type="caution">
    <text evidence="5">The sequence shown here is derived from an EMBL/GenBank/DDBJ whole genome shotgun (WGS) entry which is preliminary data.</text>
</comment>
<protein>
    <submittedName>
        <fullName evidence="5">Polyphosphate kinase 2 family protein</fullName>
    </submittedName>
</protein>
<evidence type="ECO:0000256" key="3">
    <source>
        <dbReference type="ARBA" id="ARBA00022777"/>
    </source>
</evidence>
<sequence length="294" mass="34976">MTKINVKEFLVEGKEKITLSKMNHKVPLLYDGKKDYQKQINALREEIDERQRMMYAHDRYALLCVFQAMDAAGKDSTIRAVFSGVNPHGLQVTAFKQPSDEELDHNYLWRTTKAMPERGRIGVFNRSYYEEVLVVRVHPEILTRYQRLPKESVEDLQQVWTQRYEAIRNFEHYAHQNGTRVLKFFLNVSKQEQRNRFISRIDEAEKNWKFSEADVKERGYWDDYMQAYEDCINHTASKYAPWHIIPADDKRNMRLIVSHIVLDTLKRMDVHYPKISKARQKELQAMRSALETDL</sequence>
<accession>A0A557SEL9</accession>